<evidence type="ECO:0000313" key="13">
    <source>
        <dbReference type="EMBL" id="PHJ17245.1"/>
    </source>
</evidence>
<dbReference type="OrthoDB" id="9880441at2759"/>
<accession>A0A2C6KL88</accession>
<dbReference type="Gene3D" id="3.40.630.10">
    <property type="entry name" value="Zn peptidases"/>
    <property type="match status" value="1"/>
</dbReference>
<gene>
    <name evidence="13" type="ORF">CSUI_008936</name>
</gene>
<dbReference type="GeneID" id="94432266"/>
<evidence type="ECO:0000256" key="5">
    <source>
        <dbReference type="ARBA" id="ARBA00022438"/>
    </source>
</evidence>
<dbReference type="EMBL" id="MIGC01005147">
    <property type="protein sequence ID" value="PHJ17245.1"/>
    <property type="molecule type" value="Genomic_DNA"/>
</dbReference>
<comment type="caution">
    <text evidence="13">The sequence shown here is derived from an EMBL/GenBank/DDBJ whole genome shotgun (WGS) entry which is preliminary data.</text>
</comment>
<evidence type="ECO:0000256" key="1">
    <source>
        <dbReference type="ARBA" id="ARBA00001335"/>
    </source>
</evidence>
<evidence type="ECO:0000256" key="9">
    <source>
        <dbReference type="ARBA" id="ARBA00022833"/>
    </source>
</evidence>
<dbReference type="PANTHER" id="PTHR28570">
    <property type="entry name" value="ASPARTYL AMINOPEPTIDASE"/>
    <property type="match status" value="1"/>
</dbReference>
<evidence type="ECO:0000256" key="7">
    <source>
        <dbReference type="ARBA" id="ARBA00022723"/>
    </source>
</evidence>
<evidence type="ECO:0000313" key="14">
    <source>
        <dbReference type="Proteomes" id="UP000221165"/>
    </source>
</evidence>
<dbReference type="EC" id="3.4.11.21" evidence="4"/>
<dbReference type="InterPro" id="IPR001948">
    <property type="entry name" value="Peptidase_M18"/>
</dbReference>
<feature type="compositionally biased region" description="Low complexity" evidence="12">
    <location>
        <begin position="261"/>
        <end position="271"/>
    </location>
</feature>
<dbReference type="NCBIfam" id="NF002759">
    <property type="entry name" value="PRK02813.1"/>
    <property type="match status" value="1"/>
</dbReference>
<feature type="region of interest" description="Disordered" evidence="12">
    <location>
        <begin position="229"/>
        <end position="274"/>
    </location>
</feature>
<comment type="similarity">
    <text evidence="3 11">Belongs to the peptidase M18 family.</text>
</comment>
<feature type="compositionally biased region" description="Basic and acidic residues" evidence="12">
    <location>
        <begin position="229"/>
        <end position="260"/>
    </location>
</feature>
<sequence>MKTSSHTARAASALLENARKRAIDFLQFVNETGSPYHSVLAVQTRLEANGFTQLDERELWGVQRGGKYFVVRNHACIAAFVVGRHFMESEGGFSIVAAHTDSPCLRLRPNSNLKKENIQQVGVECYGGGLWHTWFDRGLGIAGKVIVKDEKKRQTEYHAGRHRDRGDEGFPGLAARLIRINEPLVILPNLAIHLQTAEEIAAFKINKENHLQPVLCTEVYRQLLEVKDTKDPDGDRDAEKEKRSVDDDRHRDEEKQRSSDSPRTSSSDGCSAPKEGRCAPPLLALVAKELQVSPSDIVDWDLCLMDATPSRLCGIAEEFVESPRLDNLGSIWAAFTSLIECADTVPDGGIAMAVGFDHEEVGSESYTGAASNALLMWMERIVAGMGAGAAGWFPQVLARSFIVSSDMAHGVHPNYADRHQGQNKPQLQKGIVLKENANQRYTTNAESMALIKAIASRAGVEVQDFVVKNDSRCGSTVGPMLSSRLGVRTVDIGIPQWAMHSCREVCGVLDLDALFSLLQAFYAHFRALDESFEK</sequence>
<organism evidence="13 14">
    <name type="scientific">Cystoisospora suis</name>
    <dbReference type="NCBI Taxonomy" id="483139"/>
    <lineage>
        <taxon>Eukaryota</taxon>
        <taxon>Sar</taxon>
        <taxon>Alveolata</taxon>
        <taxon>Apicomplexa</taxon>
        <taxon>Conoidasida</taxon>
        <taxon>Coccidia</taxon>
        <taxon>Eucoccidiorida</taxon>
        <taxon>Eimeriorina</taxon>
        <taxon>Sarcocystidae</taxon>
        <taxon>Cystoisospora</taxon>
    </lineage>
</organism>
<evidence type="ECO:0000256" key="3">
    <source>
        <dbReference type="ARBA" id="ARBA00008290"/>
    </source>
</evidence>
<evidence type="ECO:0000256" key="6">
    <source>
        <dbReference type="ARBA" id="ARBA00022670"/>
    </source>
</evidence>
<protein>
    <recommendedName>
        <fullName evidence="4">aspartyl aminopeptidase</fullName>
        <ecNumber evidence="4">3.4.11.21</ecNumber>
    </recommendedName>
</protein>
<dbReference type="Gene3D" id="2.30.250.10">
    <property type="entry name" value="Aminopeptidase i, Domain 2"/>
    <property type="match status" value="1"/>
</dbReference>
<evidence type="ECO:0000256" key="12">
    <source>
        <dbReference type="SAM" id="MobiDB-lite"/>
    </source>
</evidence>
<dbReference type="GO" id="GO:0006508">
    <property type="term" value="P:proteolysis"/>
    <property type="evidence" value="ECO:0007669"/>
    <property type="project" value="UniProtKB-KW"/>
</dbReference>
<name>A0A2C6KL88_9APIC</name>
<comment type="catalytic activity">
    <reaction evidence="1">
        <text>Release of an N-terminal aspartate or glutamate from a peptide, with a preference for aspartate.</text>
        <dbReference type="EC" id="3.4.11.21"/>
    </reaction>
</comment>
<keyword evidence="5 11" id="KW-0031">Aminopeptidase</keyword>
<comment type="cofactor">
    <cofactor evidence="2">
        <name>Zn(2+)</name>
        <dbReference type="ChEBI" id="CHEBI:29105"/>
    </cofactor>
</comment>
<dbReference type="SUPFAM" id="SSF101821">
    <property type="entry name" value="Aminopeptidase/glucanase lid domain"/>
    <property type="match status" value="1"/>
</dbReference>
<keyword evidence="6 11" id="KW-0645">Protease</keyword>
<dbReference type="PANTHER" id="PTHR28570:SF3">
    <property type="entry name" value="ASPARTYL AMINOPEPTIDASE"/>
    <property type="match status" value="1"/>
</dbReference>
<dbReference type="InterPro" id="IPR023358">
    <property type="entry name" value="Peptidase_M18_dom2"/>
</dbReference>
<dbReference type="PRINTS" id="PR00932">
    <property type="entry name" value="AMINO1PTASE"/>
</dbReference>
<dbReference type="Proteomes" id="UP000221165">
    <property type="component" value="Unassembled WGS sequence"/>
</dbReference>
<dbReference type="RefSeq" id="XP_067918970.1">
    <property type="nucleotide sequence ID" value="XM_068069055.1"/>
</dbReference>
<keyword evidence="8 11" id="KW-0378">Hydrolase</keyword>
<evidence type="ECO:0000256" key="8">
    <source>
        <dbReference type="ARBA" id="ARBA00022801"/>
    </source>
</evidence>
<dbReference type="CDD" id="cd05658">
    <property type="entry name" value="M18_DAP"/>
    <property type="match status" value="1"/>
</dbReference>
<keyword evidence="10 11" id="KW-0482">Metalloprotease</keyword>
<dbReference type="Pfam" id="PF02127">
    <property type="entry name" value="Peptidase_M18"/>
    <property type="match status" value="2"/>
</dbReference>
<dbReference type="GO" id="GO:0008237">
    <property type="term" value="F:metallopeptidase activity"/>
    <property type="evidence" value="ECO:0007669"/>
    <property type="project" value="UniProtKB-KW"/>
</dbReference>
<proteinExistence type="inferred from homology"/>
<evidence type="ECO:0000256" key="11">
    <source>
        <dbReference type="RuleBase" id="RU004386"/>
    </source>
</evidence>
<dbReference type="GO" id="GO:0005737">
    <property type="term" value="C:cytoplasm"/>
    <property type="evidence" value="ECO:0007669"/>
    <property type="project" value="UniProtKB-ARBA"/>
</dbReference>
<keyword evidence="9 11" id="KW-0862">Zinc</keyword>
<dbReference type="GO" id="GO:0008270">
    <property type="term" value="F:zinc ion binding"/>
    <property type="evidence" value="ECO:0007669"/>
    <property type="project" value="InterPro"/>
</dbReference>
<dbReference type="SUPFAM" id="SSF53187">
    <property type="entry name" value="Zn-dependent exopeptidases"/>
    <property type="match status" value="1"/>
</dbReference>
<keyword evidence="7 11" id="KW-0479">Metal-binding</keyword>
<dbReference type="AlphaFoldDB" id="A0A2C6KL88"/>
<evidence type="ECO:0000256" key="4">
    <source>
        <dbReference type="ARBA" id="ARBA00011965"/>
    </source>
</evidence>
<keyword evidence="14" id="KW-1185">Reference proteome</keyword>
<dbReference type="VEuPathDB" id="ToxoDB:CSUI_008936"/>
<evidence type="ECO:0000256" key="10">
    <source>
        <dbReference type="ARBA" id="ARBA00023049"/>
    </source>
</evidence>
<evidence type="ECO:0000256" key="2">
    <source>
        <dbReference type="ARBA" id="ARBA00001947"/>
    </source>
</evidence>
<dbReference type="GO" id="GO:0004177">
    <property type="term" value="F:aminopeptidase activity"/>
    <property type="evidence" value="ECO:0007669"/>
    <property type="project" value="UniProtKB-KW"/>
</dbReference>
<reference evidence="13 14" key="1">
    <citation type="journal article" date="2017" name="Int. J. Parasitol.">
        <title>The genome of the protozoan parasite Cystoisospora suis and a reverse vaccinology approach to identify vaccine candidates.</title>
        <authorList>
            <person name="Palmieri N."/>
            <person name="Shrestha A."/>
            <person name="Ruttkowski B."/>
            <person name="Beck T."/>
            <person name="Vogl C."/>
            <person name="Tomley F."/>
            <person name="Blake D.P."/>
            <person name="Joachim A."/>
        </authorList>
    </citation>
    <scope>NUCLEOTIDE SEQUENCE [LARGE SCALE GENOMIC DNA]</scope>
    <source>
        <strain evidence="13 14">Wien I</strain>
    </source>
</reference>